<dbReference type="AlphaFoldDB" id="F5YGG2"/>
<organism evidence="1 2">
    <name type="scientific">Leadbettera azotonutricia (strain ATCC BAA-888 / DSM 13862 / ZAS-9)</name>
    <name type="common">Treponema azotonutricium</name>
    <dbReference type="NCBI Taxonomy" id="545695"/>
    <lineage>
        <taxon>Bacteria</taxon>
        <taxon>Pseudomonadati</taxon>
        <taxon>Spirochaetota</taxon>
        <taxon>Spirochaetia</taxon>
        <taxon>Spirochaetales</taxon>
        <taxon>Breznakiellaceae</taxon>
        <taxon>Leadbettera</taxon>
    </lineage>
</organism>
<name>F5YGG2_LEAAZ</name>
<reference evidence="1 2" key="2">
    <citation type="journal article" date="2011" name="ISME J.">
        <title>RNA-seq reveals cooperative metabolic interactions between two termite-gut spirochete species in co-culture.</title>
        <authorList>
            <person name="Rosenthal A.Z."/>
            <person name="Matson E.G."/>
            <person name="Eldar A."/>
            <person name="Leadbetter J.R."/>
        </authorList>
    </citation>
    <scope>NUCLEOTIDE SEQUENCE [LARGE SCALE GENOMIC DNA]</scope>
    <source>
        <strain evidence="2">ATCC BAA-888 / DSM 13862 / ZAS-9</strain>
    </source>
</reference>
<dbReference type="RefSeq" id="WP_015713157.1">
    <property type="nucleotide sequence ID" value="NC_015577.1"/>
</dbReference>
<keyword evidence="2" id="KW-1185">Reference proteome</keyword>
<dbReference type="InParanoid" id="F5YGG2"/>
<dbReference type="HOGENOM" id="CLU_2669995_0_0_12"/>
<proteinExistence type="predicted"/>
<reference evidence="2" key="1">
    <citation type="submission" date="2009-12" db="EMBL/GenBank/DDBJ databases">
        <title>Complete sequence of Treponema azotonutricium strain ZAS-9.</title>
        <authorList>
            <person name="Tetu S.G."/>
            <person name="Matson E."/>
            <person name="Ren Q."/>
            <person name="Seshadri R."/>
            <person name="Elbourne L."/>
            <person name="Hassan K.A."/>
            <person name="Durkin A."/>
            <person name="Radune D."/>
            <person name="Mohamoud Y."/>
            <person name="Shay R."/>
            <person name="Jin S."/>
            <person name="Zhang X."/>
            <person name="Lucey K."/>
            <person name="Ballor N.R."/>
            <person name="Ottesen E."/>
            <person name="Rosenthal R."/>
            <person name="Allen A."/>
            <person name="Leadbetter J.R."/>
            <person name="Paulsen I.T."/>
        </authorList>
    </citation>
    <scope>NUCLEOTIDE SEQUENCE [LARGE SCALE GENOMIC DNA]</scope>
    <source>
        <strain evidence="2">ATCC BAA-888 / DSM 13862 / ZAS-9</strain>
    </source>
</reference>
<evidence type="ECO:0000313" key="1">
    <source>
        <dbReference type="EMBL" id="AEF80436.1"/>
    </source>
</evidence>
<sequence length="75" mass="8692">MLLTIQGFFVEGKFISNEAVKIPDHKKAIVTILEEDTAKTNKMAEWKECLRLLDESMDEEVPDFPRANLHREFAL</sequence>
<accession>F5YGG2</accession>
<dbReference type="OrthoDB" id="7064984at2"/>
<protein>
    <submittedName>
        <fullName evidence="1">Uncharacterized protein</fullName>
    </submittedName>
</protein>
<dbReference type="EMBL" id="CP001841">
    <property type="protein sequence ID" value="AEF80436.1"/>
    <property type="molecule type" value="Genomic_DNA"/>
</dbReference>
<dbReference type="KEGG" id="taz:TREAZ_2355"/>
<evidence type="ECO:0000313" key="2">
    <source>
        <dbReference type="Proteomes" id="UP000009222"/>
    </source>
</evidence>
<dbReference type="Proteomes" id="UP000009222">
    <property type="component" value="Chromosome"/>
</dbReference>
<gene>
    <name evidence="1" type="ordered locus">TREAZ_2355</name>
</gene>